<evidence type="ECO:0000313" key="3">
    <source>
        <dbReference type="EMBL" id="ACB43186.1"/>
    </source>
</evidence>
<dbReference type="PANTHER" id="PTHR43542">
    <property type="entry name" value="METHYLTRANSFERASE"/>
    <property type="match status" value="1"/>
</dbReference>
<name>B1X5G7_PAUCH</name>
<gene>
    <name evidence="3" type="ordered locus">PCC_0771</name>
</gene>
<dbReference type="RefSeq" id="YP_002049396.1">
    <property type="nucleotide sequence ID" value="NC_011087.1"/>
</dbReference>
<dbReference type="GeneID" id="6481989"/>
<dbReference type="PROSITE" id="PS00092">
    <property type="entry name" value="N6_MTASE"/>
    <property type="match status" value="1"/>
</dbReference>
<dbReference type="PIRSF" id="PIRSF004553">
    <property type="entry name" value="CHP00095"/>
    <property type="match status" value="1"/>
</dbReference>
<keyword evidence="1" id="KW-0489">Methyltransferase</keyword>
<reference evidence="3" key="1">
    <citation type="submission" date="2007-08" db="EMBL/GenBank/DDBJ databases">
        <authorList>
            <person name="Gloeckner G."/>
            <person name="Nowack E."/>
            <person name="Melkonian M."/>
        </authorList>
    </citation>
    <scope>NUCLEOTIDE SEQUENCE</scope>
</reference>
<reference evidence="3" key="2">
    <citation type="journal article" date="2008" name="Curr. Biol.">
        <title>Chromatophore genome sequence of Paulinella sheds light on acquisition of photosynthesis by eukaryotes.</title>
        <authorList>
            <person name="Nowack E.C.M."/>
            <person name="Melkonian M."/>
            <person name="Gloeckner G."/>
        </authorList>
    </citation>
    <scope>NUCLEOTIDE SEQUENCE [LARGE SCALE GENOMIC DNA]</scope>
</reference>
<dbReference type="InterPro" id="IPR004398">
    <property type="entry name" value="RNA_MeTrfase_RsmD"/>
</dbReference>
<evidence type="ECO:0008006" key="4">
    <source>
        <dbReference type="Google" id="ProtNLM"/>
    </source>
</evidence>
<organism evidence="3">
    <name type="scientific">Paulinella chromatophora</name>
    <dbReference type="NCBI Taxonomy" id="39717"/>
    <lineage>
        <taxon>Eukaryota</taxon>
        <taxon>Sar</taxon>
        <taxon>Rhizaria</taxon>
        <taxon>Cercozoa</taxon>
        <taxon>Imbricatea</taxon>
        <taxon>Silicofilosea</taxon>
        <taxon>Euglyphida</taxon>
        <taxon>Paulinellidae</taxon>
        <taxon>Paulinella</taxon>
    </lineage>
</organism>
<evidence type="ECO:0000256" key="2">
    <source>
        <dbReference type="ARBA" id="ARBA00022679"/>
    </source>
</evidence>
<sequence>MKLSSGKKLKSPNGIVARPTTSRVRAAIANKLKTTLFNARWLDLFCGTGVMSCEALEQGANSIVAVDRNHHLIQTAQTNLEMVQANISHSASIAIHQAEVLNWLEKQVEKIKAFDLIYMDPPYKSKIYDVTLDRIASNRWLNPNGLLIVECAKSNFPKENNDWKLVEQCSYGSTTILYLHLKEHCHDGIDSRQQQRVR</sequence>
<dbReference type="SUPFAM" id="SSF53335">
    <property type="entry name" value="S-adenosyl-L-methionine-dependent methyltransferases"/>
    <property type="match status" value="1"/>
</dbReference>
<dbReference type="PANTHER" id="PTHR43542:SF1">
    <property type="entry name" value="METHYLTRANSFERASE"/>
    <property type="match status" value="1"/>
</dbReference>
<proteinExistence type="predicted"/>
<dbReference type="GO" id="GO:0031167">
    <property type="term" value="P:rRNA methylation"/>
    <property type="evidence" value="ECO:0007669"/>
    <property type="project" value="InterPro"/>
</dbReference>
<dbReference type="InterPro" id="IPR029063">
    <property type="entry name" value="SAM-dependent_MTases_sf"/>
</dbReference>
<protein>
    <recommendedName>
        <fullName evidence="4">Methyltransferase</fullName>
    </recommendedName>
</protein>
<geneLocation type="organellar chromatophore" evidence="3"/>
<keyword evidence="3" id="KW-0934">Plastid</keyword>
<dbReference type="Gene3D" id="3.40.50.150">
    <property type="entry name" value="Vaccinia Virus protein VP39"/>
    <property type="match status" value="1"/>
</dbReference>
<dbReference type="InterPro" id="IPR002052">
    <property type="entry name" value="DNA_methylase_N6_adenine_CS"/>
</dbReference>
<accession>B1X5G7</accession>
<dbReference type="GO" id="GO:0008168">
    <property type="term" value="F:methyltransferase activity"/>
    <property type="evidence" value="ECO:0007669"/>
    <property type="project" value="UniProtKB-KW"/>
</dbReference>
<dbReference type="Pfam" id="PF03602">
    <property type="entry name" value="Cons_hypoth95"/>
    <property type="match status" value="1"/>
</dbReference>
<dbReference type="GO" id="GO:0003676">
    <property type="term" value="F:nucleic acid binding"/>
    <property type="evidence" value="ECO:0007669"/>
    <property type="project" value="InterPro"/>
</dbReference>
<dbReference type="NCBIfam" id="TIGR00095">
    <property type="entry name" value="16S rRNA (guanine(966)-N(2))-methyltransferase RsmD"/>
    <property type="match status" value="1"/>
</dbReference>
<dbReference type="CDD" id="cd02440">
    <property type="entry name" value="AdoMet_MTases"/>
    <property type="match status" value="1"/>
</dbReference>
<dbReference type="AlphaFoldDB" id="B1X5G7"/>
<dbReference type="EMBL" id="CP000815">
    <property type="protein sequence ID" value="ACB43186.1"/>
    <property type="molecule type" value="Genomic_DNA"/>
</dbReference>
<keyword evidence="2" id="KW-0808">Transferase</keyword>
<evidence type="ECO:0000256" key="1">
    <source>
        <dbReference type="ARBA" id="ARBA00022603"/>
    </source>
</evidence>